<keyword evidence="6" id="KW-0653">Protein transport</keyword>
<evidence type="ECO:0000256" key="4">
    <source>
        <dbReference type="ARBA" id="ARBA00022452"/>
    </source>
</evidence>
<dbReference type="PANTHER" id="PTHR34597">
    <property type="entry name" value="SLR1661 PROTEIN"/>
    <property type="match status" value="1"/>
</dbReference>
<dbReference type="PROSITE" id="PS51779">
    <property type="entry name" value="POTRA"/>
    <property type="match status" value="1"/>
</dbReference>
<evidence type="ECO:0000256" key="8">
    <source>
        <dbReference type="ARBA" id="ARBA00023237"/>
    </source>
</evidence>
<evidence type="ECO:0000256" key="2">
    <source>
        <dbReference type="ARBA" id="ARBA00009055"/>
    </source>
</evidence>
<dbReference type="InterPro" id="IPR034746">
    <property type="entry name" value="POTRA"/>
</dbReference>
<keyword evidence="7" id="KW-0472">Membrane</keyword>
<dbReference type="Gene3D" id="2.40.160.50">
    <property type="entry name" value="membrane protein fhac: a member of the omp85/tpsb transporter family"/>
    <property type="match status" value="1"/>
</dbReference>
<keyword evidence="5" id="KW-0812">Transmembrane</keyword>
<accession>A0ABT3FMZ8</accession>
<reference evidence="11 12" key="1">
    <citation type="submission" date="2022-10" db="EMBL/GenBank/DDBJ databases">
        <title>Luteolibacter flavescens strain MCCC 1K03193, whole genome shotgun sequencing project.</title>
        <authorList>
            <person name="Zhao G."/>
            <person name="Shen L."/>
        </authorList>
    </citation>
    <scope>NUCLEOTIDE SEQUENCE [LARGE SCALE GENOMIC DNA]</scope>
    <source>
        <strain evidence="11 12">MCCC 1K03193</strain>
    </source>
</reference>
<dbReference type="Pfam" id="PF03865">
    <property type="entry name" value="ShlB"/>
    <property type="match status" value="1"/>
</dbReference>
<keyword evidence="4" id="KW-1134">Transmembrane beta strand</keyword>
<evidence type="ECO:0000256" key="9">
    <source>
        <dbReference type="SAM" id="SignalP"/>
    </source>
</evidence>
<name>A0ABT3FMZ8_9BACT</name>
<dbReference type="PANTHER" id="PTHR34597:SF6">
    <property type="entry name" value="BLR6126 PROTEIN"/>
    <property type="match status" value="1"/>
</dbReference>
<evidence type="ECO:0000256" key="3">
    <source>
        <dbReference type="ARBA" id="ARBA00022448"/>
    </source>
</evidence>
<dbReference type="InterPro" id="IPR005565">
    <property type="entry name" value="Hemolysn_activator_HlyB_C"/>
</dbReference>
<keyword evidence="12" id="KW-1185">Reference proteome</keyword>
<keyword evidence="3" id="KW-0813">Transport</keyword>
<comment type="subcellular location">
    <subcellularLocation>
        <location evidence="1">Cell outer membrane</location>
    </subcellularLocation>
</comment>
<dbReference type="InterPro" id="IPR051544">
    <property type="entry name" value="TPS_OM_transporter"/>
</dbReference>
<dbReference type="Gene3D" id="3.10.20.310">
    <property type="entry name" value="membrane protein fhac"/>
    <property type="match status" value="1"/>
</dbReference>
<dbReference type="EMBL" id="JAPDDS010000004">
    <property type="protein sequence ID" value="MCW1884945.1"/>
    <property type="molecule type" value="Genomic_DNA"/>
</dbReference>
<dbReference type="Pfam" id="PF08479">
    <property type="entry name" value="POTRA_2"/>
    <property type="match status" value="1"/>
</dbReference>
<dbReference type="RefSeq" id="WP_264500902.1">
    <property type="nucleotide sequence ID" value="NZ_JAPDDS010000004.1"/>
</dbReference>
<dbReference type="Proteomes" id="UP001207930">
    <property type="component" value="Unassembled WGS sequence"/>
</dbReference>
<evidence type="ECO:0000256" key="1">
    <source>
        <dbReference type="ARBA" id="ARBA00004442"/>
    </source>
</evidence>
<feature type="chain" id="PRO_5045799697" description="POTRA domain-containing protein" evidence="9">
    <location>
        <begin position="34"/>
        <end position="558"/>
    </location>
</feature>
<proteinExistence type="inferred from homology"/>
<comment type="similarity">
    <text evidence="2">Belongs to the TPS (TC 1.B.20) family.</text>
</comment>
<feature type="domain" description="POTRA" evidence="10">
    <location>
        <begin position="58"/>
        <end position="133"/>
    </location>
</feature>
<protein>
    <recommendedName>
        <fullName evidence="10">POTRA domain-containing protein</fullName>
    </recommendedName>
</protein>
<keyword evidence="8" id="KW-0998">Cell outer membrane</keyword>
<evidence type="ECO:0000259" key="10">
    <source>
        <dbReference type="PROSITE" id="PS51779"/>
    </source>
</evidence>
<organism evidence="11 12">
    <name type="scientific">Luteolibacter flavescens</name>
    <dbReference type="NCBI Taxonomy" id="1859460"/>
    <lineage>
        <taxon>Bacteria</taxon>
        <taxon>Pseudomonadati</taxon>
        <taxon>Verrucomicrobiota</taxon>
        <taxon>Verrucomicrobiia</taxon>
        <taxon>Verrucomicrobiales</taxon>
        <taxon>Verrucomicrobiaceae</taxon>
        <taxon>Luteolibacter</taxon>
    </lineage>
</organism>
<evidence type="ECO:0000313" key="12">
    <source>
        <dbReference type="Proteomes" id="UP001207930"/>
    </source>
</evidence>
<evidence type="ECO:0000256" key="6">
    <source>
        <dbReference type="ARBA" id="ARBA00022927"/>
    </source>
</evidence>
<feature type="signal peptide" evidence="9">
    <location>
        <begin position="1"/>
        <end position="33"/>
    </location>
</feature>
<dbReference type="InterPro" id="IPR013686">
    <property type="entry name" value="Polypept-transport_assoc_ShlB"/>
</dbReference>
<sequence length="558" mass="60578">MPVPASSSSLRLAPRFLGAGWLWLGAATLPAAAQDSPAAASNSSPGPAAEAAPVPRPMYIRQYRVRGSKTLSAAEVQSAVYPYLGPGRLPSDVDQARAALEKAYHEKGYKAVSVFIPEQRIRQGIVTLQVEENPVGRLRVRGAQFTSPSALTRQAPSMQEGKPLDFTRLTDEVMAMNQLPGRTVTPSLKPGVVPGTVDVDLEVKDELPAHGSLELNNRYSADTSELRLNGSLSYDNLWQLGHSAGLSFQIAPEDIDDARVFTGYYMARMLDHPDWAIMLQGTKQDSDVATLGGANSLGRGEIIGLRAIKTLPPAKNLYHSLSVGFDYKNYDDETVIAGVSLPAPITYYPFSALYTASIQGGAATKDKVDRIDINAGLTWGFRGLGDSAYDYATKRYQATGGFIYFRGDISKTRDLTNGYQWFAKIQGQASNEPLVNAEQFSAGGLGTVRGYLESEVVGDNAIFGTFEFRSPSLLPESWKYGDEDDLRVYAFIEGGVTSIHEALPGQDSGEQLGSVGIGTRGRLFDHLNGSLDAAYPIFDRPAGREQDVMYTFRLWGDF</sequence>
<gene>
    <name evidence="11" type="ORF">OKA04_09415</name>
</gene>
<evidence type="ECO:0000256" key="5">
    <source>
        <dbReference type="ARBA" id="ARBA00022692"/>
    </source>
</evidence>
<comment type="caution">
    <text evidence="11">The sequence shown here is derived from an EMBL/GenBank/DDBJ whole genome shotgun (WGS) entry which is preliminary data.</text>
</comment>
<evidence type="ECO:0000256" key="7">
    <source>
        <dbReference type="ARBA" id="ARBA00023136"/>
    </source>
</evidence>
<evidence type="ECO:0000313" key="11">
    <source>
        <dbReference type="EMBL" id="MCW1884945.1"/>
    </source>
</evidence>
<keyword evidence="9" id="KW-0732">Signal</keyword>